<dbReference type="Proteomes" id="UP000594262">
    <property type="component" value="Unplaced"/>
</dbReference>
<sequence>TISTTLKPEKILKPAKWSKWNPSSECFLKDGEYKKMFKRSCIKESEQSKCLGNFEKYEGCEKEKAKPVTYQKETNVNGKVRVVDMKFEGKTLKNDKLQEKLDSKKDRQKLIIIARITLKKLFLNKGIDFIEIEILDLKIGSLIIEYVVSLESLGVKNKTIKDLNPVKEETTVFEDISQYRGVIEPVYSHISDVDVCKEKDPCDKNAHCLKFPGQIPIACQCMDGYEGDGFSCEQESSFPVHMAIIIVLCLMGVFLLILILLLCRWLRRRDKEFRERGKDNYYGRCHSDSFQFEIVRKTTLDYNRGIENRTAILTSISEEENMKHDHEYDATSICKTDSETLGSDILDSDNKYDAVSIASSHDYDALEKLDYMLDNQEYHEVEFDQDYIDGCGEGVDENSC</sequence>
<keyword evidence="4" id="KW-1133">Transmembrane helix</keyword>
<evidence type="ECO:0000256" key="4">
    <source>
        <dbReference type="SAM" id="Phobius"/>
    </source>
</evidence>
<dbReference type="InterPro" id="IPR024731">
    <property type="entry name" value="NELL2-like_EGF"/>
</dbReference>
<evidence type="ECO:0000259" key="5">
    <source>
        <dbReference type="PROSITE" id="PS50026"/>
    </source>
</evidence>
<organism evidence="6 7">
    <name type="scientific">Clytia hemisphaerica</name>
    <dbReference type="NCBI Taxonomy" id="252671"/>
    <lineage>
        <taxon>Eukaryota</taxon>
        <taxon>Metazoa</taxon>
        <taxon>Cnidaria</taxon>
        <taxon>Hydrozoa</taxon>
        <taxon>Hydroidolina</taxon>
        <taxon>Leptothecata</taxon>
        <taxon>Obeliida</taxon>
        <taxon>Clytiidae</taxon>
        <taxon>Clytia</taxon>
    </lineage>
</organism>
<feature type="domain" description="EGF-like" evidence="5">
    <location>
        <begin position="192"/>
        <end position="233"/>
    </location>
</feature>
<evidence type="ECO:0000256" key="2">
    <source>
        <dbReference type="ARBA" id="ARBA00023157"/>
    </source>
</evidence>
<keyword evidence="7" id="KW-1185">Reference proteome</keyword>
<dbReference type="PROSITE" id="PS01186">
    <property type="entry name" value="EGF_2"/>
    <property type="match status" value="1"/>
</dbReference>
<dbReference type="InterPro" id="IPR000742">
    <property type="entry name" value="EGF"/>
</dbReference>
<feature type="disulfide bond" evidence="3">
    <location>
        <begin position="202"/>
        <end position="219"/>
    </location>
</feature>
<reference evidence="6" key="1">
    <citation type="submission" date="2021-01" db="UniProtKB">
        <authorList>
            <consortium name="EnsemblMetazoa"/>
        </authorList>
    </citation>
    <scope>IDENTIFICATION</scope>
</reference>
<proteinExistence type="predicted"/>
<dbReference type="CDD" id="cd00054">
    <property type="entry name" value="EGF_CA"/>
    <property type="match status" value="1"/>
</dbReference>
<keyword evidence="4" id="KW-0472">Membrane</keyword>
<dbReference type="Gene3D" id="2.10.25.10">
    <property type="entry name" value="Laminin"/>
    <property type="match status" value="1"/>
</dbReference>
<dbReference type="AlphaFoldDB" id="A0A7M5X7P4"/>
<accession>A0A7M5X7P4</accession>
<evidence type="ECO:0000313" key="6">
    <source>
        <dbReference type="EnsemblMetazoa" id="CLYHEMP018142.1"/>
    </source>
</evidence>
<evidence type="ECO:0000256" key="3">
    <source>
        <dbReference type="PROSITE-ProRule" id="PRU00076"/>
    </source>
</evidence>
<name>A0A7M5X7P4_9CNID</name>
<comment type="caution">
    <text evidence="3">Lacks conserved residue(s) required for the propagation of feature annotation.</text>
</comment>
<keyword evidence="2 3" id="KW-1015">Disulfide bond</keyword>
<protein>
    <recommendedName>
        <fullName evidence="5">EGF-like domain-containing protein</fullName>
    </recommendedName>
</protein>
<dbReference type="EnsemblMetazoa" id="CLYHEMT018142.1">
    <property type="protein sequence ID" value="CLYHEMP018142.1"/>
    <property type="gene ID" value="CLYHEMG018142"/>
</dbReference>
<evidence type="ECO:0000313" key="7">
    <source>
        <dbReference type="Proteomes" id="UP000594262"/>
    </source>
</evidence>
<dbReference type="Pfam" id="PF12947">
    <property type="entry name" value="EGF_3"/>
    <property type="match status" value="1"/>
</dbReference>
<feature type="transmembrane region" description="Helical" evidence="4">
    <location>
        <begin position="240"/>
        <end position="266"/>
    </location>
</feature>
<keyword evidence="1 3" id="KW-0245">EGF-like domain</keyword>
<evidence type="ECO:0000256" key="1">
    <source>
        <dbReference type="ARBA" id="ARBA00022536"/>
    </source>
</evidence>
<keyword evidence="4" id="KW-0812">Transmembrane</keyword>
<dbReference type="PROSITE" id="PS50026">
    <property type="entry name" value="EGF_3"/>
    <property type="match status" value="1"/>
</dbReference>